<evidence type="ECO:0000313" key="3">
    <source>
        <dbReference type="EMBL" id="RIH63509.1"/>
    </source>
</evidence>
<dbReference type="PANTHER" id="PTHR12110:SF53">
    <property type="entry name" value="BLR5974 PROTEIN"/>
    <property type="match status" value="1"/>
</dbReference>
<name>A0A399CV68_9BACT</name>
<comment type="caution">
    <text evidence="3">The sequence shown here is derived from an EMBL/GenBank/DDBJ whole genome shotgun (WGS) entry which is preliminary data.</text>
</comment>
<dbReference type="SUPFAM" id="SSF51658">
    <property type="entry name" value="Xylose isomerase-like"/>
    <property type="match status" value="1"/>
</dbReference>
<reference evidence="3 4" key="1">
    <citation type="journal article" date="2015" name="Int. J. Syst. Evol. Microbiol.">
        <title>Mariniphaga sediminis sp. nov., isolated from coastal sediment.</title>
        <authorList>
            <person name="Wang F.Q."/>
            <person name="Shen Q.Y."/>
            <person name="Chen G.J."/>
            <person name="Du Z.J."/>
        </authorList>
    </citation>
    <scope>NUCLEOTIDE SEQUENCE [LARGE SCALE GENOMIC DNA]</scope>
    <source>
        <strain evidence="3 4">SY21</strain>
    </source>
</reference>
<proteinExistence type="predicted"/>
<evidence type="ECO:0000256" key="1">
    <source>
        <dbReference type="SAM" id="SignalP"/>
    </source>
</evidence>
<evidence type="ECO:0000313" key="4">
    <source>
        <dbReference type="Proteomes" id="UP000266441"/>
    </source>
</evidence>
<dbReference type="AlphaFoldDB" id="A0A399CV68"/>
<dbReference type="Pfam" id="PF01261">
    <property type="entry name" value="AP_endonuc_2"/>
    <property type="match status" value="1"/>
</dbReference>
<dbReference type="PANTHER" id="PTHR12110">
    <property type="entry name" value="HYDROXYPYRUVATE ISOMERASE"/>
    <property type="match status" value="1"/>
</dbReference>
<keyword evidence="1" id="KW-0732">Signal</keyword>
<feature type="signal peptide" evidence="1">
    <location>
        <begin position="1"/>
        <end position="24"/>
    </location>
</feature>
<gene>
    <name evidence="3" type="ORF">D1164_19740</name>
</gene>
<protein>
    <submittedName>
        <fullName evidence="3">Sugar phosphate isomerase/epimerase</fullName>
    </submittedName>
</protein>
<dbReference type="EMBL" id="QWET01000020">
    <property type="protein sequence ID" value="RIH63509.1"/>
    <property type="molecule type" value="Genomic_DNA"/>
</dbReference>
<keyword evidence="3" id="KW-0413">Isomerase</keyword>
<dbReference type="GO" id="GO:0016853">
    <property type="term" value="F:isomerase activity"/>
    <property type="evidence" value="ECO:0007669"/>
    <property type="project" value="UniProtKB-KW"/>
</dbReference>
<dbReference type="InterPro" id="IPR036237">
    <property type="entry name" value="Xyl_isomerase-like_sf"/>
</dbReference>
<dbReference type="Gene3D" id="3.20.20.150">
    <property type="entry name" value="Divalent-metal-dependent TIM barrel enzymes"/>
    <property type="match status" value="1"/>
</dbReference>
<feature type="chain" id="PRO_5017338116" evidence="1">
    <location>
        <begin position="25"/>
        <end position="310"/>
    </location>
</feature>
<organism evidence="3 4">
    <name type="scientific">Mariniphaga sediminis</name>
    <dbReference type="NCBI Taxonomy" id="1628158"/>
    <lineage>
        <taxon>Bacteria</taxon>
        <taxon>Pseudomonadati</taxon>
        <taxon>Bacteroidota</taxon>
        <taxon>Bacteroidia</taxon>
        <taxon>Marinilabiliales</taxon>
        <taxon>Prolixibacteraceae</taxon>
        <taxon>Mariniphaga</taxon>
    </lineage>
</organism>
<sequence>MAINRRKFLLATGMAAAMPAFSTAVSWIENKDKKNGRSFTSGDNPIGIITSGNNPEEDIKRISNMGFTTCQLGISEYSPELAKRLSDNLGKYQIQPNTLICMGPGPYIWSLDEGPSTIGLVPREYREERIERLYKGIDFCVETGIPAVHAHFGFIPEDPRDILYLEFVKAMRKVGEYGVNKNIDLYFETGQETPITLLRAIEDIGTGNLYVNLDPANLVMYGKANPCDGLKILIKYVRALHIKDGLYPTDPNKLGKEVPVPEGEVDFPGMVRLLKENDFKGAYIIECELSGDRTEYILQTKKYIETLILS</sequence>
<dbReference type="InterPro" id="IPR050312">
    <property type="entry name" value="IolE/XylAMocC-like"/>
</dbReference>
<keyword evidence="4" id="KW-1185">Reference proteome</keyword>
<feature type="domain" description="Xylose isomerase-like TIM barrel" evidence="2">
    <location>
        <begin position="60"/>
        <end position="300"/>
    </location>
</feature>
<dbReference type="InterPro" id="IPR013022">
    <property type="entry name" value="Xyl_isomerase-like_TIM-brl"/>
</dbReference>
<dbReference type="Proteomes" id="UP000266441">
    <property type="component" value="Unassembled WGS sequence"/>
</dbReference>
<accession>A0A399CV68</accession>
<evidence type="ECO:0000259" key="2">
    <source>
        <dbReference type="Pfam" id="PF01261"/>
    </source>
</evidence>
<dbReference type="OrthoDB" id="3185623at2"/>
<dbReference type="RefSeq" id="WP_119351626.1">
    <property type="nucleotide sequence ID" value="NZ_QWET01000020.1"/>
</dbReference>